<reference evidence="2" key="1">
    <citation type="submission" date="2023-03" db="EMBL/GenBank/DDBJ databases">
        <title>Massive genome expansion in bonnet fungi (Mycena s.s.) driven by repeated elements and novel gene families across ecological guilds.</title>
        <authorList>
            <consortium name="Lawrence Berkeley National Laboratory"/>
            <person name="Harder C.B."/>
            <person name="Miyauchi S."/>
            <person name="Viragh M."/>
            <person name="Kuo A."/>
            <person name="Thoen E."/>
            <person name="Andreopoulos B."/>
            <person name="Lu D."/>
            <person name="Skrede I."/>
            <person name="Drula E."/>
            <person name="Henrissat B."/>
            <person name="Morin E."/>
            <person name="Kohler A."/>
            <person name="Barry K."/>
            <person name="LaButti K."/>
            <person name="Morin E."/>
            <person name="Salamov A."/>
            <person name="Lipzen A."/>
            <person name="Mereny Z."/>
            <person name="Hegedus B."/>
            <person name="Baldrian P."/>
            <person name="Stursova M."/>
            <person name="Weitz H."/>
            <person name="Taylor A."/>
            <person name="Grigoriev I.V."/>
            <person name="Nagy L.G."/>
            <person name="Martin F."/>
            <person name="Kauserud H."/>
        </authorList>
    </citation>
    <scope>NUCLEOTIDE SEQUENCE</scope>
    <source>
        <strain evidence="2">CBHHK188m</strain>
    </source>
</reference>
<evidence type="ECO:0000313" key="3">
    <source>
        <dbReference type="Proteomes" id="UP001215280"/>
    </source>
</evidence>
<accession>A0AAD7IGB8</accession>
<feature type="compositionally biased region" description="Acidic residues" evidence="1">
    <location>
        <begin position="224"/>
        <end position="249"/>
    </location>
</feature>
<gene>
    <name evidence="2" type="ORF">DFH07DRAFT_777713</name>
</gene>
<name>A0AAD7IGB8_9AGAR</name>
<sequence>MYSPPSSPSSPTSMHSRQMHKTTIPSGFRPAPKPKRTPISEMSVRELQDLHNTNIRLLASPYVPSFARGEPRLTSIRASRESTSADAQSWMARVTGEQDAIQGRLVELLGIDAINTGLKNTAIKAEDDMNVDPPPEPYISPALEAKRKALSRFGPANGGTVIGSLSMQEAIQLEQQAHLADKERQERALEKRKRMGLSIPGEQLTRQEREARIWAFMNHKPTDSDLEDDSEEEYDEDDDPASWFNDEDEDGRKGQLIVEPDEEDYSAVIRIDSSKAHYSTFYEPRTEGD</sequence>
<feature type="region of interest" description="Disordered" evidence="1">
    <location>
        <begin position="1"/>
        <end position="40"/>
    </location>
</feature>
<feature type="region of interest" description="Disordered" evidence="1">
    <location>
        <begin position="219"/>
        <end position="260"/>
    </location>
</feature>
<evidence type="ECO:0000313" key="2">
    <source>
        <dbReference type="EMBL" id="KAJ7742473.1"/>
    </source>
</evidence>
<keyword evidence="3" id="KW-1185">Reference proteome</keyword>
<organism evidence="2 3">
    <name type="scientific">Mycena maculata</name>
    <dbReference type="NCBI Taxonomy" id="230809"/>
    <lineage>
        <taxon>Eukaryota</taxon>
        <taxon>Fungi</taxon>
        <taxon>Dikarya</taxon>
        <taxon>Basidiomycota</taxon>
        <taxon>Agaricomycotina</taxon>
        <taxon>Agaricomycetes</taxon>
        <taxon>Agaricomycetidae</taxon>
        <taxon>Agaricales</taxon>
        <taxon>Marasmiineae</taxon>
        <taxon>Mycenaceae</taxon>
        <taxon>Mycena</taxon>
    </lineage>
</organism>
<feature type="region of interest" description="Disordered" evidence="1">
    <location>
        <begin position="182"/>
        <end position="204"/>
    </location>
</feature>
<dbReference type="AlphaFoldDB" id="A0AAD7IGB8"/>
<proteinExistence type="predicted"/>
<protein>
    <submittedName>
        <fullName evidence="2">Uncharacterized protein</fullName>
    </submittedName>
</protein>
<comment type="caution">
    <text evidence="2">The sequence shown here is derived from an EMBL/GenBank/DDBJ whole genome shotgun (WGS) entry which is preliminary data.</text>
</comment>
<dbReference type="Proteomes" id="UP001215280">
    <property type="component" value="Unassembled WGS sequence"/>
</dbReference>
<dbReference type="EMBL" id="JARJLG010000117">
    <property type="protein sequence ID" value="KAJ7742473.1"/>
    <property type="molecule type" value="Genomic_DNA"/>
</dbReference>
<evidence type="ECO:0000256" key="1">
    <source>
        <dbReference type="SAM" id="MobiDB-lite"/>
    </source>
</evidence>